<dbReference type="PANTHER" id="PTHR44942">
    <property type="entry name" value="METHYLTRANSF_11 DOMAIN-CONTAINING PROTEIN"/>
    <property type="match status" value="1"/>
</dbReference>
<keyword evidence="2 5" id="KW-0489">Methyltransferase</keyword>
<name>A0ABW2WDE8_9ACTN</name>
<keyword evidence="6" id="KW-1185">Reference proteome</keyword>
<reference evidence="6" key="1">
    <citation type="journal article" date="2019" name="Int. J. Syst. Evol. Microbiol.">
        <title>The Global Catalogue of Microorganisms (GCM) 10K type strain sequencing project: providing services to taxonomists for standard genome sequencing and annotation.</title>
        <authorList>
            <consortium name="The Broad Institute Genomics Platform"/>
            <consortium name="The Broad Institute Genome Sequencing Center for Infectious Disease"/>
            <person name="Wu L."/>
            <person name="Ma J."/>
        </authorList>
    </citation>
    <scope>NUCLEOTIDE SEQUENCE [LARGE SCALE GENOMIC DNA]</scope>
    <source>
        <strain evidence="6">CGMCC 4.7400</strain>
    </source>
</reference>
<dbReference type="Gene3D" id="3.40.50.150">
    <property type="entry name" value="Vaccinia Virus protein VP39"/>
    <property type="match status" value="1"/>
</dbReference>
<gene>
    <name evidence="5" type="ORF">ACFQZ6_20440</name>
</gene>
<dbReference type="GO" id="GO:0032259">
    <property type="term" value="P:methylation"/>
    <property type="evidence" value="ECO:0007669"/>
    <property type="project" value="UniProtKB-KW"/>
</dbReference>
<accession>A0ABW2WDE8</accession>
<dbReference type="GO" id="GO:0008168">
    <property type="term" value="F:methyltransferase activity"/>
    <property type="evidence" value="ECO:0007669"/>
    <property type="project" value="UniProtKB-KW"/>
</dbReference>
<proteinExistence type="inferred from homology"/>
<dbReference type="InterPro" id="IPR013216">
    <property type="entry name" value="Methyltransf_11"/>
</dbReference>
<protein>
    <submittedName>
        <fullName evidence="5">Class I SAM-dependent methyltransferase</fullName>
        <ecNumber evidence="5">2.1.1.-</ecNumber>
    </submittedName>
</protein>
<evidence type="ECO:0000256" key="2">
    <source>
        <dbReference type="ARBA" id="ARBA00022603"/>
    </source>
</evidence>
<dbReference type="Pfam" id="PF08241">
    <property type="entry name" value="Methyltransf_11"/>
    <property type="match status" value="1"/>
</dbReference>
<keyword evidence="3 5" id="KW-0808">Transferase</keyword>
<comment type="caution">
    <text evidence="5">The sequence shown here is derived from an EMBL/GenBank/DDBJ whole genome shotgun (WGS) entry which is preliminary data.</text>
</comment>
<comment type="similarity">
    <text evidence="1">Belongs to the methyltransferase superfamily.</text>
</comment>
<dbReference type="InterPro" id="IPR029063">
    <property type="entry name" value="SAM-dependent_MTases_sf"/>
</dbReference>
<organism evidence="5 6">
    <name type="scientific">Streptomyces flavalbus</name>
    <dbReference type="NCBI Taxonomy" id="2665155"/>
    <lineage>
        <taxon>Bacteria</taxon>
        <taxon>Bacillati</taxon>
        <taxon>Actinomycetota</taxon>
        <taxon>Actinomycetes</taxon>
        <taxon>Kitasatosporales</taxon>
        <taxon>Streptomycetaceae</taxon>
        <taxon>Streptomyces</taxon>
    </lineage>
</organism>
<sequence length="262" mass="28188">MTSPGTAPDTTAPLTPRALSFDTAASQYAANRPSYPPTLLDAIEELSGNPLTGTRVADIGAGTGLATALLHARGAEVIAVEPGTGMAAEFRRALPDVPLVLGDGNALPLADRSVDLLTYAQSWHWTDPERSVPEALRVLRPGGALALWWNTDAPDVPWIADQADRIARHYGADATFDKSGRPVRPADPTGRLRFTSRELPWSRRVPLDTHLANITSHSLFLIHGPDRAAAFLTAERAHLLERFPDGIVEETYVVQLLLASSP</sequence>
<dbReference type="EC" id="2.1.1.-" evidence="5"/>
<evidence type="ECO:0000313" key="6">
    <source>
        <dbReference type="Proteomes" id="UP001597023"/>
    </source>
</evidence>
<dbReference type="PANTHER" id="PTHR44942:SF4">
    <property type="entry name" value="METHYLTRANSFERASE TYPE 11 DOMAIN-CONTAINING PROTEIN"/>
    <property type="match status" value="1"/>
</dbReference>
<evidence type="ECO:0000313" key="5">
    <source>
        <dbReference type="EMBL" id="MFD0316537.1"/>
    </source>
</evidence>
<dbReference type="RefSeq" id="WP_381611212.1">
    <property type="nucleotide sequence ID" value="NZ_JBHTEB010000001.1"/>
</dbReference>
<dbReference type="CDD" id="cd02440">
    <property type="entry name" value="AdoMet_MTases"/>
    <property type="match status" value="1"/>
</dbReference>
<feature type="domain" description="Methyltransferase type 11" evidence="4">
    <location>
        <begin position="58"/>
        <end position="146"/>
    </location>
</feature>
<evidence type="ECO:0000256" key="3">
    <source>
        <dbReference type="ARBA" id="ARBA00022679"/>
    </source>
</evidence>
<evidence type="ECO:0000256" key="1">
    <source>
        <dbReference type="ARBA" id="ARBA00008361"/>
    </source>
</evidence>
<dbReference type="EMBL" id="JBHTEB010000001">
    <property type="protein sequence ID" value="MFD0316537.1"/>
    <property type="molecule type" value="Genomic_DNA"/>
</dbReference>
<evidence type="ECO:0000259" key="4">
    <source>
        <dbReference type="Pfam" id="PF08241"/>
    </source>
</evidence>
<dbReference type="Proteomes" id="UP001597023">
    <property type="component" value="Unassembled WGS sequence"/>
</dbReference>
<dbReference type="SUPFAM" id="SSF53335">
    <property type="entry name" value="S-adenosyl-L-methionine-dependent methyltransferases"/>
    <property type="match status" value="1"/>
</dbReference>
<dbReference type="InterPro" id="IPR051052">
    <property type="entry name" value="Diverse_substrate_MTase"/>
</dbReference>